<gene>
    <name evidence="1" type="ORF">EHO60_12335</name>
</gene>
<proteinExistence type="predicted"/>
<organism evidence="1 2">
    <name type="scientific">Leptospira fletcheri</name>
    <dbReference type="NCBI Taxonomy" id="2484981"/>
    <lineage>
        <taxon>Bacteria</taxon>
        <taxon>Pseudomonadati</taxon>
        <taxon>Spirochaetota</taxon>
        <taxon>Spirochaetia</taxon>
        <taxon>Leptospirales</taxon>
        <taxon>Leptospiraceae</taxon>
        <taxon>Leptospira</taxon>
    </lineage>
</organism>
<dbReference type="AlphaFoldDB" id="A0A4R9GAN5"/>
<evidence type="ECO:0000313" key="1">
    <source>
        <dbReference type="EMBL" id="TGK08826.1"/>
    </source>
</evidence>
<accession>A0A4R9GAN5</accession>
<keyword evidence="2" id="KW-1185">Reference proteome</keyword>
<sequence>MAHFLLIALFGVVSFPVFASEEISEEKRSEASFSISHSEISSNSAIIHQAEVDSVLAEGISYSEQERLSDFPDLENIVRPSSRDSQKKTASLEVKKISSKSSRILGCSPSVLRDGVDLRTVAFSDLSLPGSHVDSIRSKFFEPKMRSLVATFSASGSDRLHVGEDSFSGLSTSLGSTCAPLFSRQISESEDEKMFVLSDLEYGLGEELGVSLPSAENISVEMCSFLLFPASGTLLLESSRAKISVLPKSAGVQRVMASEFSLSERFAKGRKKQGFPAGLGFSVRESKAEELLSMRGVLLQRRPHFLPGFSFRQTL</sequence>
<dbReference type="OrthoDB" id="331649at2"/>
<comment type="caution">
    <text evidence="1">The sequence shown here is derived from an EMBL/GenBank/DDBJ whole genome shotgun (WGS) entry which is preliminary data.</text>
</comment>
<evidence type="ECO:0000313" key="2">
    <source>
        <dbReference type="Proteomes" id="UP000298458"/>
    </source>
</evidence>
<dbReference type="EMBL" id="RQET01000009">
    <property type="protein sequence ID" value="TGK08826.1"/>
    <property type="molecule type" value="Genomic_DNA"/>
</dbReference>
<name>A0A4R9GAN5_9LEPT</name>
<reference evidence="1" key="1">
    <citation type="journal article" date="2019" name="PLoS Negl. Trop. Dis.">
        <title>Revisiting the worldwide diversity of Leptospira species in the environment.</title>
        <authorList>
            <person name="Vincent A.T."/>
            <person name="Schiettekatte O."/>
            <person name="Bourhy P."/>
            <person name="Veyrier F.J."/>
            <person name="Picardeau M."/>
        </authorList>
    </citation>
    <scope>NUCLEOTIDE SEQUENCE [LARGE SCALE GENOMIC DNA]</scope>
    <source>
        <strain evidence="1">SSW15</strain>
    </source>
</reference>
<dbReference type="Proteomes" id="UP000298458">
    <property type="component" value="Unassembled WGS sequence"/>
</dbReference>
<protein>
    <submittedName>
        <fullName evidence="1">Uncharacterized protein</fullName>
    </submittedName>
</protein>